<dbReference type="InterPro" id="IPR036953">
    <property type="entry name" value="GreA/GreB_C_sf"/>
</dbReference>
<proteinExistence type="predicted"/>
<evidence type="ECO:0000259" key="1">
    <source>
        <dbReference type="Pfam" id="PF01272"/>
    </source>
</evidence>
<dbReference type="GO" id="GO:0006354">
    <property type="term" value="P:DNA-templated transcription elongation"/>
    <property type="evidence" value="ECO:0007669"/>
    <property type="project" value="TreeGrafter"/>
</dbReference>
<dbReference type="InterPro" id="IPR029462">
    <property type="entry name" value="Rnk_N"/>
</dbReference>
<dbReference type="GO" id="GO:0070063">
    <property type="term" value="F:RNA polymerase binding"/>
    <property type="evidence" value="ECO:0007669"/>
    <property type="project" value="InterPro"/>
</dbReference>
<dbReference type="PANTHER" id="PTHR30437">
    <property type="entry name" value="TRANSCRIPTION ELONGATION FACTOR GREA"/>
    <property type="match status" value="1"/>
</dbReference>
<evidence type="ECO:0000259" key="2">
    <source>
        <dbReference type="Pfam" id="PF14760"/>
    </source>
</evidence>
<keyword evidence="4" id="KW-1185">Reference proteome</keyword>
<dbReference type="GO" id="GO:0016301">
    <property type="term" value="F:kinase activity"/>
    <property type="evidence" value="ECO:0007669"/>
    <property type="project" value="UniProtKB-KW"/>
</dbReference>
<reference evidence="3 4" key="1">
    <citation type="submission" date="2019-02" db="EMBL/GenBank/DDBJ databases">
        <title>Deep-cultivation of Planctomycetes and their phenomic and genomic characterization uncovers novel biology.</title>
        <authorList>
            <person name="Wiegand S."/>
            <person name="Jogler M."/>
            <person name="Boedeker C."/>
            <person name="Pinto D."/>
            <person name="Vollmers J."/>
            <person name="Rivas-Marin E."/>
            <person name="Kohn T."/>
            <person name="Peeters S.H."/>
            <person name="Heuer A."/>
            <person name="Rast P."/>
            <person name="Oberbeckmann S."/>
            <person name="Bunk B."/>
            <person name="Jeske O."/>
            <person name="Meyerdierks A."/>
            <person name="Storesund J.E."/>
            <person name="Kallscheuer N."/>
            <person name="Luecker S."/>
            <person name="Lage O.M."/>
            <person name="Pohl T."/>
            <person name="Merkel B.J."/>
            <person name="Hornburger P."/>
            <person name="Mueller R.-W."/>
            <person name="Bruemmer F."/>
            <person name="Labrenz M."/>
            <person name="Spormann A.M."/>
            <person name="Op den Camp H."/>
            <person name="Overmann J."/>
            <person name="Amann R."/>
            <person name="Jetten M.S.M."/>
            <person name="Mascher T."/>
            <person name="Medema M.H."/>
            <person name="Devos D.P."/>
            <person name="Kaster A.-K."/>
            <person name="Ovreas L."/>
            <person name="Rohde M."/>
            <person name="Galperin M.Y."/>
            <person name="Jogler C."/>
        </authorList>
    </citation>
    <scope>NUCLEOTIDE SEQUENCE [LARGE SCALE GENOMIC DNA]</scope>
    <source>
        <strain evidence="3 4">Pla175</strain>
    </source>
</reference>
<evidence type="ECO:0000313" key="3">
    <source>
        <dbReference type="EMBL" id="QDU88812.1"/>
    </source>
</evidence>
<dbReference type="PANTHER" id="PTHR30437:SF5">
    <property type="entry name" value="REGULATOR OF NUCLEOSIDE DIPHOSPHATE KINASE"/>
    <property type="match status" value="1"/>
</dbReference>
<dbReference type="SUPFAM" id="SSF54534">
    <property type="entry name" value="FKBP-like"/>
    <property type="match status" value="1"/>
</dbReference>
<dbReference type="GO" id="GO:0003677">
    <property type="term" value="F:DNA binding"/>
    <property type="evidence" value="ECO:0007669"/>
    <property type="project" value="InterPro"/>
</dbReference>
<keyword evidence="3" id="KW-0418">Kinase</keyword>
<name>A0A518DBG2_9BACT</name>
<dbReference type="GO" id="GO:0032784">
    <property type="term" value="P:regulation of DNA-templated transcription elongation"/>
    <property type="evidence" value="ECO:0007669"/>
    <property type="project" value="InterPro"/>
</dbReference>
<organism evidence="3 4">
    <name type="scientific">Pirellulimonas nuda</name>
    <dbReference type="NCBI Taxonomy" id="2528009"/>
    <lineage>
        <taxon>Bacteria</taxon>
        <taxon>Pseudomonadati</taxon>
        <taxon>Planctomycetota</taxon>
        <taxon>Planctomycetia</taxon>
        <taxon>Pirellulales</taxon>
        <taxon>Lacipirellulaceae</taxon>
        <taxon>Pirellulimonas</taxon>
    </lineage>
</organism>
<dbReference type="Pfam" id="PF01272">
    <property type="entry name" value="GreA_GreB"/>
    <property type="match status" value="1"/>
</dbReference>
<accession>A0A518DBG2</accession>
<dbReference type="InterPro" id="IPR001437">
    <property type="entry name" value="Tscrpt_elong_fac_GreA/B_C"/>
</dbReference>
<dbReference type="Proteomes" id="UP000317429">
    <property type="component" value="Chromosome"/>
</dbReference>
<dbReference type="NCBIfam" id="NF004396">
    <property type="entry name" value="PRK05753.1"/>
    <property type="match status" value="1"/>
</dbReference>
<dbReference type="EMBL" id="CP036291">
    <property type="protein sequence ID" value="QDU88812.1"/>
    <property type="molecule type" value="Genomic_DNA"/>
</dbReference>
<sequence>MKRRPTMKAKQHIVITKDDHRRLEDLFFSDFGRAFRDASYLRALRGELNIARVVEAEQVPHDVITMNSVVRLQEAGGGEAEVFTLVFPEEANIAEGKLSVLAPIGTAILGYRVGDTVCWEVPGGTAKMVIEALLFQPERDGVVA</sequence>
<keyword evidence="3" id="KW-0808">Transferase</keyword>
<protein>
    <submittedName>
        <fullName evidence="3">Regulator of nucleoside diphosphate kinase</fullName>
    </submittedName>
</protein>
<dbReference type="Gene3D" id="3.10.50.30">
    <property type="entry name" value="Transcription elongation factor, GreA/GreB, C-terminal domain"/>
    <property type="match status" value="1"/>
</dbReference>
<dbReference type="AlphaFoldDB" id="A0A518DBG2"/>
<dbReference type="KEGG" id="pnd:Pla175_21960"/>
<feature type="domain" description="Regulator of nucleoside diphosphate kinase N-terminal" evidence="2">
    <location>
        <begin position="12"/>
        <end position="54"/>
    </location>
</feature>
<dbReference type="InterPro" id="IPR023459">
    <property type="entry name" value="Tscrpt_elong_fac_GreA/B_fam"/>
</dbReference>
<feature type="domain" description="Transcription elongation factor GreA/GreB C-terminal" evidence="1">
    <location>
        <begin position="60"/>
        <end position="130"/>
    </location>
</feature>
<dbReference type="Pfam" id="PF14760">
    <property type="entry name" value="Rnk_N"/>
    <property type="match status" value="1"/>
</dbReference>
<gene>
    <name evidence="3" type="primary">rnk_1</name>
    <name evidence="3" type="ORF">Pla175_21960</name>
</gene>
<evidence type="ECO:0000313" key="4">
    <source>
        <dbReference type="Proteomes" id="UP000317429"/>
    </source>
</evidence>